<protein>
    <submittedName>
        <fullName evidence="5">SDR family NAD(P)-dependent oxidoreductase</fullName>
    </submittedName>
</protein>
<reference evidence="5 6" key="1">
    <citation type="submission" date="2018-12" db="EMBL/GenBank/DDBJ databases">
        <authorList>
            <person name="Li K."/>
        </authorList>
    </citation>
    <scope>NUCLEOTIDE SEQUENCE [LARGE SCALE GENOMIC DNA]</scope>
    <source>
        <strain evidence="6">CR22</strain>
    </source>
</reference>
<evidence type="ECO:0000256" key="1">
    <source>
        <dbReference type="ARBA" id="ARBA00006484"/>
    </source>
</evidence>
<dbReference type="PANTHER" id="PTHR44196:SF1">
    <property type="entry name" value="DEHYDROGENASE_REDUCTASE SDR FAMILY MEMBER 7B"/>
    <property type="match status" value="1"/>
</dbReference>
<accession>A0A3S9HSP0</accession>
<dbReference type="GO" id="GO:0016491">
    <property type="term" value="F:oxidoreductase activity"/>
    <property type="evidence" value="ECO:0007669"/>
    <property type="project" value="UniProtKB-KW"/>
</dbReference>
<dbReference type="InterPro" id="IPR036291">
    <property type="entry name" value="NAD(P)-bd_dom_sf"/>
</dbReference>
<organism evidence="5 6">
    <name type="scientific">Streptomyces aquilus</name>
    <dbReference type="NCBI Taxonomy" id="2548456"/>
    <lineage>
        <taxon>Bacteria</taxon>
        <taxon>Bacillati</taxon>
        <taxon>Actinomycetota</taxon>
        <taxon>Actinomycetes</taxon>
        <taxon>Kitasatosporales</taxon>
        <taxon>Streptomycetaceae</taxon>
        <taxon>Streptomyces</taxon>
    </lineage>
</organism>
<dbReference type="SUPFAM" id="SSF51735">
    <property type="entry name" value="NAD(P)-binding Rossmann-fold domains"/>
    <property type="match status" value="1"/>
</dbReference>
<dbReference type="InterPro" id="IPR002347">
    <property type="entry name" value="SDR_fam"/>
</dbReference>
<dbReference type="PRINTS" id="PR00080">
    <property type="entry name" value="SDRFAMILY"/>
</dbReference>
<dbReference type="AlphaFoldDB" id="A0A3S9HSP0"/>
<evidence type="ECO:0000313" key="6">
    <source>
        <dbReference type="Proteomes" id="UP000280197"/>
    </source>
</evidence>
<name>A0A3S9HSP0_9ACTN</name>
<evidence type="ECO:0000313" key="5">
    <source>
        <dbReference type="EMBL" id="AZP15094.1"/>
    </source>
</evidence>
<evidence type="ECO:0000259" key="4">
    <source>
        <dbReference type="SMART" id="SM00822"/>
    </source>
</evidence>
<keyword evidence="2" id="KW-0560">Oxidoreductase</keyword>
<dbReference type="EMBL" id="CP034463">
    <property type="protein sequence ID" value="AZP15094.1"/>
    <property type="molecule type" value="Genomic_DNA"/>
</dbReference>
<dbReference type="PANTHER" id="PTHR44196">
    <property type="entry name" value="DEHYDROGENASE/REDUCTASE SDR FAMILY MEMBER 7B"/>
    <property type="match status" value="1"/>
</dbReference>
<evidence type="ECO:0000256" key="2">
    <source>
        <dbReference type="ARBA" id="ARBA00023002"/>
    </source>
</evidence>
<comment type="similarity">
    <text evidence="1 3">Belongs to the short-chain dehydrogenases/reductases (SDR) family.</text>
</comment>
<gene>
    <name evidence="5" type="ORF">EJC51_02485</name>
</gene>
<dbReference type="PRINTS" id="PR00081">
    <property type="entry name" value="GDHRDH"/>
</dbReference>
<evidence type="ECO:0000256" key="3">
    <source>
        <dbReference type="RuleBase" id="RU000363"/>
    </source>
</evidence>
<dbReference type="SMART" id="SM00822">
    <property type="entry name" value="PKS_KR"/>
    <property type="match status" value="1"/>
</dbReference>
<dbReference type="GO" id="GO:0016020">
    <property type="term" value="C:membrane"/>
    <property type="evidence" value="ECO:0007669"/>
    <property type="project" value="TreeGrafter"/>
</dbReference>
<dbReference type="KEGG" id="saqu:EJC51_02485"/>
<dbReference type="Proteomes" id="UP000280197">
    <property type="component" value="Chromosome"/>
</dbReference>
<dbReference type="InterPro" id="IPR057326">
    <property type="entry name" value="KR_dom"/>
</dbReference>
<keyword evidence="6" id="KW-1185">Reference proteome</keyword>
<feature type="domain" description="Ketoreductase" evidence="4">
    <location>
        <begin position="49"/>
        <end position="230"/>
    </location>
</feature>
<sequence length="287" mass="30052">MSNARGLPGGTGVVEGISSSYAFGTDRYGCASVFRTNRYAIRRGGIVSQTVLITGGTSGIGLSLAQSFVELGASVVVCGRSQAALDRFAQAHPQALAVRADVTNPADRAALLQVIADRFGRLDVLVNNAGTFEERDYAAGTGNNPNATLDAEVALNLTAPIHLTGEVLERWPEPDSIVFITSGFALVSPTRAPTHGAVKAGLHGFADGLRRQLAPKGTHVLEVLPPSTDTPMNAEATGKKLTPEQVAAVTMKALRRGRDMAFPGQTKVMPAMLRIAPGTLRRVVAGL</sequence>
<dbReference type="Gene3D" id="3.40.50.720">
    <property type="entry name" value="NAD(P)-binding Rossmann-like Domain"/>
    <property type="match status" value="1"/>
</dbReference>
<dbReference type="Pfam" id="PF00106">
    <property type="entry name" value="adh_short"/>
    <property type="match status" value="1"/>
</dbReference>
<proteinExistence type="inferred from homology"/>